<proteinExistence type="predicted"/>
<dbReference type="EMBL" id="CAUWAG010000006">
    <property type="protein sequence ID" value="CAJ2504088.1"/>
    <property type="molecule type" value="Genomic_DNA"/>
</dbReference>
<evidence type="ECO:0000313" key="3">
    <source>
        <dbReference type="EMBL" id="CAJ2504088.1"/>
    </source>
</evidence>
<evidence type="ECO:0000256" key="1">
    <source>
        <dbReference type="SAM" id="SignalP"/>
    </source>
</evidence>
<keyword evidence="1" id="KW-0732">Signal</keyword>
<keyword evidence="4" id="KW-1185">Reference proteome</keyword>
<accession>A0AAI8VFM0</accession>
<dbReference type="AlphaFoldDB" id="A0AAI8VFM0"/>
<feature type="domain" description="DUF7029" evidence="2">
    <location>
        <begin position="116"/>
        <end position="194"/>
    </location>
</feature>
<gene>
    <name evidence="3" type="ORF">KHLLAP_LOCUS4556</name>
</gene>
<organism evidence="3 4">
    <name type="scientific">Anthostomella pinea</name>
    <dbReference type="NCBI Taxonomy" id="933095"/>
    <lineage>
        <taxon>Eukaryota</taxon>
        <taxon>Fungi</taxon>
        <taxon>Dikarya</taxon>
        <taxon>Ascomycota</taxon>
        <taxon>Pezizomycotina</taxon>
        <taxon>Sordariomycetes</taxon>
        <taxon>Xylariomycetidae</taxon>
        <taxon>Xylariales</taxon>
        <taxon>Xylariaceae</taxon>
        <taxon>Anthostomella</taxon>
    </lineage>
</organism>
<dbReference type="Pfam" id="PF22974">
    <property type="entry name" value="DUF7029"/>
    <property type="match status" value="1"/>
</dbReference>
<sequence>MKFVAVLLGLASCAFSQLPFSDRAEADPWEHFDQPRGVPFPDEASEELSPKLKAATKTLELGKRDGLFAPLNQLEFVYTENEQRVGPHGVDMTQRATLAGLARYPTYFPEKYRDVQVACYMNTIHLTFDTDEAFRNAQEQTRDSLNATIVTSHYGCQEPDARKTFKVKEVSYHTETRSIKFEAAKRPLRDVFRTLSIEFDQTNEHHVHRSIDERDRLRRRQASPTTFTENPMAGAWAPLPSGTATDNQPRTTDLNWSLINKTLDLPNISAWKFYLWAVVGCNNCTQTGTVSFSHGKFDLNLDLLDWASNPNKANPLTEGWVQMDLKEYSLHLDMYAIGHGGLYWMNFLSNATLPHDGWKIEGIGWVGLQWAPAIITSLDFASPTKYGYGVDVKIPNLSMRVDVGSLNASTQGFEDAEVTPHGMTSNTTTPQVKLAVKFVPRIPLTFKLGVDYDEDGMPEPSGGIGFYVGTYLFLPLLDITMEPGCPSLPYNGTTGNGTNAWNGSDSLSTRPDAAVAQFKPRISLSGGIEIIFEYRLDNIDPGAFTRIELAGVTSTFPQVCYSLETGVGTWVPFSTEGDTNTHLVGWNPSTTTTTATTDTTVHVRTAAPPTQAPRVTPGP</sequence>
<reference evidence="3" key="1">
    <citation type="submission" date="2023-10" db="EMBL/GenBank/DDBJ databases">
        <authorList>
            <person name="Hackl T."/>
        </authorList>
    </citation>
    <scope>NUCLEOTIDE SEQUENCE</scope>
</reference>
<comment type="caution">
    <text evidence="3">The sequence shown here is derived from an EMBL/GenBank/DDBJ whole genome shotgun (WGS) entry which is preliminary data.</text>
</comment>
<feature type="chain" id="PRO_5042562231" evidence="1">
    <location>
        <begin position="17"/>
        <end position="619"/>
    </location>
</feature>
<dbReference type="InterPro" id="IPR054293">
    <property type="entry name" value="DUF7029"/>
</dbReference>
<protein>
    <submittedName>
        <fullName evidence="3">Uu.00g114820.m01.CDS01</fullName>
    </submittedName>
</protein>
<dbReference type="Proteomes" id="UP001295740">
    <property type="component" value="Unassembled WGS sequence"/>
</dbReference>
<evidence type="ECO:0000259" key="2">
    <source>
        <dbReference type="Pfam" id="PF22974"/>
    </source>
</evidence>
<evidence type="ECO:0000313" key="4">
    <source>
        <dbReference type="Proteomes" id="UP001295740"/>
    </source>
</evidence>
<feature type="signal peptide" evidence="1">
    <location>
        <begin position="1"/>
        <end position="16"/>
    </location>
</feature>
<name>A0AAI8VFM0_9PEZI</name>